<dbReference type="InterPro" id="IPR006963">
    <property type="entry name" value="Mopterin_OxRdtase_4Fe-4S_dom"/>
</dbReference>
<keyword evidence="8" id="KW-1185">Reference proteome</keyword>
<dbReference type="SMART" id="SM00926">
    <property type="entry name" value="Molybdop_Fe4S4"/>
    <property type="match status" value="1"/>
</dbReference>
<dbReference type="InterPro" id="IPR006657">
    <property type="entry name" value="MoPterin_dinucl-bd_dom"/>
</dbReference>
<accession>A0A919CM22</accession>
<keyword evidence="1" id="KW-0004">4Fe-4S</keyword>
<sequence length="749" mass="81357">MSEAWQSSACILCECNCGINVQTGGEAAREIVRIRGDEDHPASQGYLCQKASGLNHYQNGKDRITQPLRRREDGTYEPVSWETATTEIMQRLIALRDQHGGESIFYYGGGGQGNHLPGAYASATRAVLGSRYRSNALAQEKTGEFWVNSQMFGTHVRGDFEHCDVAFFLGKNPWHSHGIPRARALLREISKDPDRTMIVVDPVVTETAKLADIHLRVKPGRDAWLLAAMLGVIVQDGLADTAWLAEHTDGAPTVMQVFESIPIADYCAIAGVPEEQVRSAATAVANANGAAFFEDLGVQMNHHSTLVSYLEKLVWSLCGHFGNAGGQFTVAALQNLGGSGRSSRKTPVVGAPIISGLVPCNVIADEILTDHPDRYRAMLVEAANPVHSLADSQKMREALRSLDLVVVIDVAMTETAREADYVLPASTQYEKWEATFFNFENPENYFHLRKPLFAPLGDSLSEAEIHARLIEAAGLMPQDLCDELSSILEADGRDAFRDRFLQAMAEDPMVAKIAPVLLYRTLGPTLPEGAAEGAVLWPLTVSMAMQESESLGRAGYSGEPMSQADQLFDAIINGHSGVVIARDEPGQSWQRMGTEDGRIRLALPELLAVVDTLKAGPADTRDTQYPFILMAGERRDYSANTIYRDGGWRRKDAQGALRMSSADAEQLGVQQGGQVRITTAVGSAVASVEINDRMQAGHISLPNGYGLDNEDGVRTGVAANELTSLKDCDAFAATPHHKYVPARVEALAV</sequence>
<evidence type="ECO:0000256" key="2">
    <source>
        <dbReference type="ARBA" id="ARBA00022723"/>
    </source>
</evidence>
<dbReference type="Gene3D" id="2.40.40.20">
    <property type="match status" value="1"/>
</dbReference>
<dbReference type="SUPFAM" id="SSF50692">
    <property type="entry name" value="ADC-like"/>
    <property type="match status" value="1"/>
</dbReference>
<organism evidence="7 8">
    <name type="scientific">Parahalioglobus pacificus</name>
    <dbReference type="NCBI Taxonomy" id="930806"/>
    <lineage>
        <taxon>Bacteria</taxon>
        <taxon>Pseudomonadati</taxon>
        <taxon>Pseudomonadota</taxon>
        <taxon>Gammaproteobacteria</taxon>
        <taxon>Cellvibrionales</taxon>
        <taxon>Halieaceae</taxon>
        <taxon>Parahalioglobus</taxon>
    </lineage>
</organism>
<dbReference type="PANTHER" id="PTHR43105:SF9">
    <property type="entry name" value="NADPH-FE(3+) OXIDOREDUCTASE SUBUNIT ALPHA"/>
    <property type="match status" value="1"/>
</dbReference>
<evidence type="ECO:0000256" key="3">
    <source>
        <dbReference type="ARBA" id="ARBA00023002"/>
    </source>
</evidence>
<dbReference type="GO" id="GO:0051539">
    <property type="term" value="F:4 iron, 4 sulfur cluster binding"/>
    <property type="evidence" value="ECO:0007669"/>
    <property type="project" value="UniProtKB-KW"/>
</dbReference>
<keyword evidence="5" id="KW-0411">Iron-sulfur</keyword>
<dbReference type="Gene3D" id="3.40.228.10">
    <property type="entry name" value="Dimethylsulfoxide Reductase, domain 2"/>
    <property type="match status" value="1"/>
</dbReference>
<dbReference type="GO" id="GO:1990204">
    <property type="term" value="C:oxidoreductase complex"/>
    <property type="evidence" value="ECO:0007669"/>
    <property type="project" value="UniProtKB-ARBA"/>
</dbReference>
<evidence type="ECO:0000313" key="7">
    <source>
        <dbReference type="EMBL" id="GHD36087.1"/>
    </source>
</evidence>
<evidence type="ECO:0000313" key="8">
    <source>
        <dbReference type="Proteomes" id="UP000644693"/>
    </source>
</evidence>
<dbReference type="GO" id="GO:0043546">
    <property type="term" value="F:molybdopterin cofactor binding"/>
    <property type="evidence" value="ECO:0007669"/>
    <property type="project" value="InterPro"/>
</dbReference>
<reference evidence="7" key="1">
    <citation type="journal article" date="2014" name="Int. J. Syst. Evol. Microbiol.">
        <title>Complete genome sequence of Corynebacterium casei LMG S-19264T (=DSM 44701T), isolated from a smear-ripened cheese.</title>
        <authorList>
            <consortium name="US DOE Joint Genome Institute (JGI-PGF)"/>
            <person name="Walter F."/>
            <person name="Albersmeier A."/>
            <person name="Kalinowski J."/>
            <person name="Ruckert C."/>
        </authorList>
    </citation>
    <scope>NUCLEOTIDE SEQUENCE</scope>
    <source>
        <strain evidence="7">KCTC 23430</strain>
    </source>
</reference>
<dbReference type="GO" id="GO:0045333">
    <property type="term" value="P:cellular respiration"/>
    <property type="evidence" value="ECO:0007669"/>
    <property type="project" value="UniProtKB-ARBA"/>
</dbReference>
<feature type="domain" description="4Fe-4S Mo/W bis-MGD-type" evidence="6">
    <location>
        <begin position="3"/>
        <end position="62"/>
    </location>
</feature>
<dbReference type="InterPro" id="IPR050123">
    <property type="entry name" value="Prok_molybdopt-oxidoreductase"/>
</dbReference>
<gene>
    <name evidence="7" type="ORF">GCM10007053_24020</name>
</gene>
<dbReference type="Pfam" id="PF04879">
    <property type="entry name" value="Molybdop_Fe4S4"/>
    <property type="match status" value="1"/>
</dbReference>
<dbReference type="Pfam" id="PF00384">
    <property type="entry name" value="Molybdopterin"/>
    <property type="match status" value="1"/>
</dbReference>
<dbReference type="AlphaFoldDB" id="A0A919CM22"/>
<dbReference type="RefSeq" id="WP_189478028.1">
    <property type="nucleotide sequence ID" value="NZ_BMYM01000002.1"/>
</dbReference>
<dbReference type="GO" id="GO:0046872">
    <property type="term" value="F:metal ion binding"/>
    <property type="evidence" value="ECO:0007669"/>
    <property type="project" value="UniProtKB-KW"/>
</dbReference>
<name>A0A919CM22_9GAMM</name>
<dbReference type="GO" id="GO:0016020">
    <property type="term" value="C:membrane"/>
    <property type="evidence" value="ECO:0007669"/>
    <property type="project" value="TreeGrafter"/>
</dbReference>
<keyword evidence="2" id="KW-0479">Metal-binding</keyword>
<proteinExistence type="predicted"/>
<dbReference type="InterPro" id="IPR009010">
    <property type="entry name" value="Asp_de-COase-like_dom_sf"/>
</dbReference>
<dbReference type="InterPro" id="IPR006655">
    <property type="entry name" value="Mopterin_OxRdtase_prok_CS"/>
</dbReference>
<protein>
    <submittedName>
        <fullName evidence="7">Molybdopterin oxidoreductase</fullName>
    </submittedName>
</protein>
<dbReference type="Pfam" id="PF01568">
    <property type="entry name" value="Molydop_binding"/>
    <property type="match status" value="1"/>
</dbReference>
<comment type="caution">
    <text evidence="7">The sequence shown here is derived from an EMBL/GenBank/DDBJ whole genome shotgun (WGS) entry which is preliminary data.</text>
</comment>
<keyword evidence="4" id="KW-0408">Iron</keyword>
<dbReference type="PANTHER" id="PTHR43105">
    <property type="entry name" value="RESPIRATORY NITRATE REDUCTASE"/>
    <property type="match status" value="1"/>
</dbReference>
<keyword evidence="3" id="KW-0560">Oxidoreductase</keyword>
<evidence type="ECO:0000256" key="1">
    <source>
        <dbReference type="ARBA" id="ARBA00022485"/>
    </source>
</evidence>
<dbReference type="PROSITE" id="PS51669">
    <property type="entry name" value="4FE4S_MOW_BIS_MGD"/>
    <property type="match status" value="1"/>
</dbReference>
<dbReference type="Gene3D" id="3.40.50.740">
    <property type="match status" value="1"/>
</dbReference>
<dbReference type="Proteomes" id="UP000644693">
    <property type="component" value="Unassembled WGS sequence"/>
</dbReference>
<dbReference type="GO" id="GO:0016491">
    <property type="term" value="F:oxidoreductase activity"/>
    <property type="evidence" value="ECO:0007669"/>
    <property type="project" value="UniProtKB-KW"/>
</dbReference>
<dbReference type="SUPFAM" id="SSF53706">
    <property type="entry name" value="Formate dehydrogenase/DMSO reductase, domains 1-3"/>
    <property type="match status" value="1"/>
</dbReference>
<dbReference type="Gene3D" id="2.20.25.90">
    <property type="entry name" value="ADC-like domains"/>
    <property type="match status" value="1"/>
</dbReference>
<dbReference type="PROSITE" id="PS00490">
    <property type="entry name" value="MOLYBDOPTERIN_PROK_2"/>
    <property type="match status" value="1"/>
</dbReference>
<evidence type="ECO:0000256" key="5">
    <source>
        <dbReference type="ARBA" id="ARBA00023014"/>
    </source>
</evidence>
<evidence type="ECO:0000259" key="6">
    <source>
        <dbReference type="PROSITE" id="PS51669"/>
    </source>
</evidence>
<reference evidence="7" key="2">
    <citation type="submission" date="2020-09" db="EMBL/GenBank/DDBJ databases">
        <authorList>
            <person name="Sun Q."/>
            <person name="Kim S."/>
        </authorList>
    </citation>
    <scope>NUCLEOTIDE SEQUENCE</scope>
    <source>
        <strain evidence="7">KCTC 23430</strain>
    </source>
</reference>
<dbReference type="EMBL" id="BMYM01000002">
    <property type="protein sequence ID" value="GHD36087.1"/>
    <property type="molecule type" value="Genomic_DNA"/>
</dbReference>
<dbReference type="InterPro" id="IPR006656">
    <property type="entry name" value="Mopterin_OxRdtase"/>
</dbReference>
<evidence type="ECO:0000256" key="4">
    <source>
        <dbReference type="ARBA" id="ARBA00023004"/>
    </source>
</evidence>